<keyword evidence="3" id="KW-0472">Membrane</keyword>
<keyword evidence="3" id="KW-1133">Transmembrane helix</keyword>
<dbReference type="EMBL" id="LCPJ01000006">
    <property type="protein sequence ID" value="KKU95977.1"/>
    <property type="molecule type" value="Genomic_DNA"/>
</dbReference>
<name>A0A0G1UP25_9BACT</name>
<evidence type="ECO:0000313" key="5">
    <source>
        <dbReference type="Proteomes" id="UP000034661"/>
    </source>
</evidence>
<reference evidence="4 5" key="1">
    <citation type="journal article" date="2015" name="Nature">
        <title>rRNA introns, odd ribosomes, and small enigmatic genomes across a large radiation of phyla.</title>
        <authorList>
            <person name="Brown C.T."/>
            <person name="Hug L.A."/>
            <person name="Thomas B.C."/>
            <person name="Sharon I."/>
            <person name="Castelle C.J."/>
            <person name="Singh A."/>
            <person name="Wilkins M.J."/>
            <person name="Williams K.H."/>
            <person name="Banfield J.F."/>
        </authorList>
    </citation>
    <scope>NUCLEOTIDE SEQUENCE [LARGE SCALE GENOMIC DNA]</scope>
</reference>
<dbReference type="Proteomes" id="UP000034661">
    <property type="component" value="Unassembled WGS sequence"/>
</dbReference>
<feature type="transmembrane region" description="Helical" evidence="3">
    <location>
        <begin position="46"/>
        <end position="66"/>
    </location>
</feature>
<evidence type="ECO:0000256" key="2">
    <source>
        <dbReference type="SAM" id="MobiDB-lite"/>
    </source>
</evidence>
<evidence type="ECO:0000256" key="1">
    <source>
        <dbReference type="SAM" id="Coils"/>
    </source>
</evidence>
<dbReference type="Pfam" id="PF12666">
    <property type="entry name" value="PrgI"/>
    <property type="match status" value="1"/>
</dbReference>
<proteinExistence type="predicted"/>
<feature type="compositionally biased region" description="Pro residues" evidence="2">
    <location>
        <begin position="204"/>
        <end position="217"/>
    </location>
</feature>
<sequence length="505" mass="55013">MEQHPVPQNVTTFQFRLIGDMTIKQFGYLAAGAIAAYVSYKLPLPFFFTWPMAIASALLGFGLAFVPIEERPMDIWILSFFKSIYSPTEYVWHKAPPQPQAMPQPPKQAEPTVLQSHPQTVPQPQTSALARHMPTMKNPLAGLISFFDVFKMPQRSRAAVTQAPMPPAPKSDAAASVGHTVTDAMQRIFSAMPAVPTHERHTIKPPPAPSIPMPKQAPQPSVVPMVYTHRPFDPFGWIKDMFPQKPRQATYGTSLPDVFSKVPTGSITGKRLDLSTPPQVAQVSPQVAQAVTEAKKKTTALEQKLGTLQQELQSKTLTEDRILELQKQLTDALGQRENLEKELMALHQKLDSAASPQSAPVSPMAATTATATPPAGGPTVRIITPDAAVKAGLPKLTTFPNVVTGIIKDNANTLLPGVLITVRDTSGIPLRALKTNKLGQFAASTPLPNGTYLVEVEDPRNRFVFDRAQITVLGAVMPPLEITAKSMKEVSREKLAKEIFGSQTP</sequence>
<accession>A0A0G1UP25</accession>
<dbReference type="AlphaFoldDB" id="A0A0G1UP25"/>
<feature type="region of interest" description="Disordered" evidence="2">
    <location>
        <begin position="198"/>
        <end position="217"/>
    </location>
</feature>
<feature type="transmembrane region" description="Helical" evidence="3">
    <location>
        <begin position="21"/>
        <end position="40"/>
    </location>
</feature>
<protein>
    <submittedName>
        <fullName evidence="4">Uncharacterized protein</fullName>
    </submittedName>
</protein>
<dbReference type="InterPro" id="IPR024414">
    <property type="entry name" value="Uncharacterised_PrgI"/>
</dbReference>
<gene>
    <name evidence="4" type="ORF">UY27_C0006G0025</name>
</gene>
<feature type="region of interest" description="Disordered" evidence="2">
    <location>
        <begin position="354"/>
        <end position="378"/>
    </location>
</feature>
<feature type="coiled-coil region" evidence="1">
    <location>
        <begin position="291"/>
        <end position="349"/>
    </location>
</feature>
<comment type="caution">
    <text evidence="4">The sequence shown here is derived from an EMBL/GenBank/DDBJ whole genome shotgun (WGS) entry which is preliminary data.</text>
</comment>
<dbReference type="InterPro" id="IPR008969">
    <property type="entry name" value="CarboxyPept-like_regulatory"/>
</dbReference>
<evidence type="ECO:0000313" key="4">
    <source>
        <dbReference type="EMBL" id="KKU95977.1"/>
    </source>
</evidence>
<organism evidence="4 5">
    <name type="scientific">Candidatus Gottesmanbacteria bacterium GW2011_GWA1_48_13</name>
    <dbReference type="NCBI Taxonomy" id="1618439"/>
    <lineage>
        <taxon>Bacteria</taxon>
        <taxon>Candidatus Gottesmaniibacteriota</taxon>
    </lineage>
</organism>
<keyword evidence="1" id="KW-0175">Coiled coil</keyword>
<evidence type="ECO:0000256" key="3">
    <source>
        <dbReference type="SAM" id="Phobius"/>
    </source>
</evidence>
<keyword evidence="3" id="KW-0812">Transmembrane</keyword>
<dbReference type="SUPFAM" id="SSF49464">
    <property type="entry name" value="Carboxypeptidase regulatory domain-like"/>
    <property type="match status" value="1"/>
</dbReference>